<comment type="function">
    <text evidence="6">Required to establish the unique cell identity of photoreceptors R2 and R5 and consequently for ommatidial assembly in the developing eye imaginal disk. Repression of expression in R8 photoreceptor by senseless (sens) is an essential mechanism of R8 cell fate determination.</text>
</comment>
<dbReference type="PROSITE" id="PS50071">
    <property type="entry name" value="HOMEOBOX_2"/>
    <property type="match status" value="1"/>
</dbReference>
<keyword evidence="3 8" id="KW-0238">DNA-binding</keyword>
<comment type="subcellular location">
    <subcellularLocation>
        <location evidence="1 8 9">Nucleus</location>
    </subcellularLocation>
</comment>
<dbReference type="EMBL" id="LNIX01000004">
    <property type="protein sequence ID" value="OXA55612.1"/>
    <property type="molecule type" value="Genomic_DNA"/>
</dbReference>
<dbReference type="STRING" id="158441.A0A226EDL8"/>
<protein>
    <recommendedName>
        <fullName evidence="7">Homeobox protein rough</fullName>
    </recommendedName>
</protein>
<dbReference type="GO" id="GO:0000981">
    <property type="term" value="F:DNA-binding transcription factor activity, RNA polymerase II-specific"/>
    <property type="evidence" value="ECO:0007669"/>
    <property type="project" value="InterPro"/>
</dbReference>
<evidence type="ECO:0000256" key="10">
    <source>
        <dbReference type="SAM" id="MobiDB-lite"/>
    </source>
</evidence>
<feature type="region of interest" description="Disordered" evidence="10">
    <location>
        <begin position="163"/>
        <end position="214"/>
    </location>
</feature>
<evidence type="ECO:0000256" key="9">
    <source>
        <dbReference type="RuleBase" id="RU000682"/>
    </source>
</evidence>
<accession>A0A226EDL8</accession>
<evidence type="ECO:0000256" key="5">
    <source>
        <dbReference type="ARBA" id="ARBA00023242"/>
    </source>
</evidence>
<dbReference type="Pfam" id="PF00046">
    <property type="entry name" value="Homeodomain"/>
    <property type="match status" value="1"/>
</dbReference>
<feature type="DNA-binding region" description="Homeobox" evidence="8">
    <location>
        <begin position="21"/>
        <end position="80"/>
    </location>
</feature>
<keyword evidence="5 8" id="KW-0539">Nucleus</keyword>
<evidence type="ECO:0000256" key="8">
    <source>
        <dbReference type="PROSITE-ProRule" id="PRU00108"/>
    </source>
</evidence>
<evidence type="ECO:0000256" key="3">
    <source>
        <dbReference type="ARBA" id="ARBA00023125"/>
    </source>
</evidence>
<dbReference type="Gene3D" id="1.10.10.60">
    <property type="entry name" value="Homeodomain-like"/>
    <property type="match status" value="1"/>
</dbReference>
<evidence type="ECO:0000256" key="6">
    <source>
        <dbReference type="ARBA" id="ARBA00056641"/>
    </source>
</evidence>
<dbReference type="Proteomes" id="UP000198287">
    <property type="component" value="Unassembled WGS sequence"/>
</dbReference>
<organism evidence="12 13">
    <name type="scientific">Folsomia candida</name>
    <name type="common">Springtail</name>
    <dbReference type="NCBI Taxonomy" id="158441"/>
    <lineage>
        <taxon>Eukaryota</taxon>
        <taxon>Metazoa</taxon>
        <taxon>Ecdysozoa</taxon>
        <taxon>Arthropoda</taxon>
        <taxon>Hexapoda</taxon>
        <taxon>Collembola</taxon>
        <taxon>Entomobryomorpha</taxon>
        <taxon>Isotomoidea</taxon>
        <taxon>Isotomidae</taxon>
        <taxon>Proisotominae</taxon>
        <taxon>Folsomia</taxon>
    </lineage>
</organism>
<name>A0A226EDL8_FOLCA</name>
<feature type="compositionally biased region" description="Basic and acidic residues" evidence="10">
    <location>
        <begin position="197"/>
        <end position="206"/>
    </location>
</feature>
<evidence type="ECO:0000256" key="2">
    <source>
        <dbReference type="ARBA" id="ARBA00022473"/>
    </source>
</evidence>
<keyword evidence="2" id="KW-0217">Developmental protein</keyword>
<dbReference type="InterPro" id="IPR050848">
    <property type="entry name" value="Homeobox_TF"/>
</dbReference>
<proteinExistence type="predicted"/>
<evidence type="ECO:0000259" key="11">
    <source>
        <dbReference type="PROSITE" id="PS50071"/>
    </source>
</evidence>
<dbReference type="SUPFAM" id="SSF46689">
    <property type="entry name" value="Homeodomain-like"/>
    <property type="match status" value="1"/>
</dbReference>
<evidence type="ECO:0000313" key="13">
    <source>
        <dbReference type="Proteomes" id="UP000198287"/>
    </source>
</evidence>
<reference evidence="12 13" key="1">
    <citation type="submission" date="2015-12" db="EMBL/GenBank/DDBJ databases">
        <title>The genome of Folsomia candida.</title>
        <authorList>
            <person name="Faddeeva A."/>
            <person name="Derks M.F."/>
            <person name="Anvar Y."/>
            <person name="Smit S."/>
            <person name="Van Straalen N."/>
            <person name="Roelofs D."/>
        </authorList>
    </citation>
    <scope>NUCLEOTIDE SEQUENCE [LARGE SCALE GENOMIC DNA]</scope>
    <source>
        <strain evidence="12 13">VU population</strain>
        <tissue evidence="12">Whole body</tissue>
    </source>
</reference>
<dbReference type="PROSITE" id="PS00027">
    <property type="entry name" value="HOMEOBOX_1"/>
    <property type="match status" value="1"/>
</dbReference>
<dbReference type="InterPro" id="IPR017970">
    <property type="entry name" value="Homeobox_CS"/>
</dbReference>
<dbReference type="InterPro" id="IPR009057">
    <property type="entry name" value="Homeodomain-like_sf"/>
</dbReference>
<dbReference type="PRINTS" id="PR00024">
    <property type="entry name" value="HOMEOBOX"/>
</dbReference>
<evidence type="ECO:0000256" key="1">
    <source>
        <dbReference type="ARBA" id="ARBA00004123"/>
    </source>
</evidence>
<dbReference type="GO" id="GO:0048663">
    <property type="term" value="P:neuron fate commitment"/>
    <property type="evidence" value="ECO:0007669"/>
    <property type="project" value="UniProtKB-ARBA"/>
</dbReference>
<dbReference type="SMART" id="SM00389">
    <property type="entry name" value="HOX"/>
    <property type="match status" value="1"/>
</dbReference>
<dbReference type="AlphaFoldDB" id="A0A226EDL8"/>
<gene>
    <name evidence="12" type="ORF">Fcan01_08788</name>
</gene>
<dbReference type="GO" id="GO:0005634">
    <property type="term" value="C:nucleus"/>
    <property type="evidence" value="ECO:0007669"/>
    <property type="project" value="UniProtKB-SubCell"/>
</dbReference>
<sequence>MHDFLSKFCLVARRKRRDGRSRRQRTTFSNEQTVALEVEYQRAEYISRSRRCELATRLCLTETQIKIWFQNRRAKDKRLEKAHVDQQVRCIASSMGLVTRPASSSPSVEENRPLFHPHNNLPHPAALIPDHNNSHFTPFNTYFPHLHQLSLLREAAAAAAVGVSPGRRVAPMASTPRRQEWSPPSCYVSSSTTLESDDSHNRRDHEDEGDEEFE</sequence>
<comment type="caution">
    <text evidence="12">The sequence shown here is derived from an EMBL/GenBank/DDBJ whole genome shotgun (WGS) entry which is preliminary data.</text>
</comment>
<evidence type="ECO:0000256" key="4">
    <source>
        <dbReference type="ARBA" id="ARBA00023155"/>
    </source>
</evidence>
<keyword evidence="13" id="KW-1185">Reference proteome</keyword>
<dbReference type="PANTHER" id="PTHR24333:SF8">
    <property type="entry name" value="HOMEOBOX PROTEIN CEH-62"/>
    <property type="match status" value="1"/>
</dbReference>
<dbReference type="InterPro" id="IPR001356">
    <property type="entry name" value="HD"/>
</dbReference>
<dbReference type="FunFam" id="1.10.10.60:FF:000417">
    <property type="entry name" value="Even-skipped homeobox 1"/>
    <property type="match status" value="1"/>
</dbReference>
<keyword evidence="4 8" id="KW-0371">Homeobox</keyword>
<dbReference type="GO" id="GO:0003677">
    <property type="term" value="F:DNA binding"/>
    <property type="evidence" value="ECO:0007669"/>
    <property type="project" value="UniProtKB-UniRule"/>
</dbReference>
<evidence type="ECO:0000313" key="12">
    <source>
        <dbReference type="EMBL" id="OXA55612.1"/>
    </source>
</evidence>
<dbReference type="InterPro" id="IPR020479">
    <property type="entry name" value="HD_metazoa"/>
</dbReference>
<evidence type="ECO:0000256" key="7">
    <source>
        <dbReference type="ARBA" id="ARBA00068739"/>
    </source>
</evidence>
<dbReference type="OMA" id="CPNGSHE"/>
<dbReference type="CDD" id="cd00086">
    <property type="entry name" value="homeodomain"/>
    <property type="match status" value="1"/>
</dbReference>
<dbReference type="PANTHER" id="PTHR24333">
    <property type="entry name" value="HOMEO BOX HB9 LIKE A-RELATED"/>
    <property type="match status" value="1"/>
</dbReference>
<feature type="domain" description="Homeobox" evidence="11">
    <location>
        <begin position="19"/>
        <end position="79"/>
    </location>
</feature>